<evidence type="ECO:0000256" key="1">
    <source>
        <dbReference type="ARBA" id="ARBA00005970"/>
    </source>
</evidence>
<dbReference type="Gene3D" id="3.60.120.10">
    <property type="entry name" value="Anthranilate synthase"/>
    <property type="match status" value="1"/>
</dbReference>
<dbReference type="EC" id="2.6.1.85" evidence="2"/>
<sequence>MRTLLIDNHDSFTYNLFQIIGEVNGRPPVVIRNDDDWSRVSVGDFDGIVISPGPGRPDRPRDFGISRRAIEESGLPILGVCLGHQGIAQFFGATVGLAPTPVHGRVSDIRHTGTGLFKRLPSPLSVVRYHSLAVSDLPPELETVAWTDEGEVMGLRHRERPVWGVQFHPESVGSQGGRELLANFRDLALAAARRSAPAHSPTSGDAAPYPCPYEVHFLRVGGLPDAELVYRTFFAGSDSAFWLDSSAVLDGLSRFSFLGNGDGPLGEYLTYRVADESVTVRHSDGRCVEIRQSFFSYLEEQIGRRHISVPEGLPFEFNLGYAGYLGYELKAETIGDAAYRSDNPDAALVFADRLIVLDHQERQAFALCLGLRGQDQEPRAWLDDTARRLTALADRDVPAPAAPVLAGGGLGFGGAATVRHDKDTYLKRIDECLAEIRNGESYEICLTNMVSVPTGTAPLPLYSLLRRISPVPYGALLEFPGMAVLSASPERFLTVDASGGVESKPIKGTRPRGTTLEEDEALRQDLLTREKDRAENLMIVDLLRNDLNTVCEVGSVHVPRLFDVETYAPVHQLVSTVRGTLRPGQSAVGCVRAAFPGGSMTGAPKRRTMEIIDRLENGPRGVYAGALGWFSLSGAVDLSIVIRTLVVKSGTAEFGVGGAITALSDHEEEFTETLVKARALLAAIEAAAEADDAGGRVAPVPTAAGAAAGGLA</sequence>
<dbReference type="FunFam" id="3.40.50.880:FF:000003">
    <property type="entry name" value="Anthranilate synthase component II"/>
    <property type="match status" value="1"/>
</dbReference>
<dbReference type="SUPFAM" id="SSF56322">
    <property type="entry name" value="ADC synthase"/>
    <property type="match status" value="1"/>
</dbReference>
<evidence type="ECO:0000256" key="5">
    <source>
        <dbReference type="ARBA" id="ARBA00052789"/>
    </source>
</evidence>
<feature type="domain" description="Chorismate-utilising enzyme C-terminal" evidence="9">
    <location>
        <begin position="422"/>
        <end position="676"/>
    </location>
</feature>
<dbReference type="GO" id="GO:0046820">
    <property type="term" value="F:4-amino-4-deoxychorismate synthase activity"/>
    <property type="evidence" value="ECO:0007669"/>
    <property type="project" value="UniProtKB-EC"/>
</dbReference>
<dbReference type="InterPro" id="IPR029062">
    <property type="entry name" value="Class_I_gatase-like"/>
</dbReference>
<dbReference type="PRINTS" id="PR00099">
    <property type="entry name" value="CPSGATASE"/>
</dbReference>
<dbReference type="RefSeq" id="WP_053926301.1">
    <property type="nucleotide sequence ID" value="NZ_LGKG01000156.1"/>
</dbReference>
<keyword evidence="3" id="KW-0808">Transferase</keyword>
<dbReference type="PROSITE" id="PS51273">
    <property type="entry name" value="GATASE_TYPE_1"/>
    <property type="match status" value="1"/>
</dbReference>
<dbReference type="InterPro" id="IPR006221">
    <property type="entry name" value="TrpG/PapA_dom"/>
</dbReference>
<gene>
    <name evidence="11" type="ORF">ADL29_27675</name>
</gene>
<organism evidence="11 12">
    <name type="scientific">Streptomyces chattanoogensis</name>
    <dbReference type="NCBI Taxonomy" id="66876"/>
    <lineage>
        <taxon>Bacteria</taxon>
        <taxon>Bacillati</taxon>
        <taxon>Actinomycetota</taxon>
        <taxon>Actinomycetes</taxon>
        <taxon>Kitasatosporales</taxon>
        <taxon>Streptomycetaceae</taxon>
        <taxon>Streptomyces</taxon>
    </lineage>
</organism>
<evidence type="ECO:0000259" key="8">
    <source>
        <dbReference type="Pfam" id="PF00117"/>
    </source>
</evidence>
<comment type="similarity">
    <text evidence="1">In the C-terminal section; belongs to the anthranilate synthase component I family.</text>
</comment>
<dbReference type="GO" id="GO:0000162">
    <property type="term" value="P:L-tryptophan biosynthetic process"/>
    <property type="evidence" value="ECO:0007669"/>
    <property type="project" value="TreeGrafter"/>
</dbReference>
<dbReference type="NCBIfam" id="TIGR00553">
    <property type="entry name" value="pabB"/>
    <property type="match status" value="1"/>
</dbReference>
<dbReference type="InterPro" id="IPR006805">
    <property type="entry name" value="Anth_synth_I_N"/>
</dbReference>
<proteinExistence type="inferred from homology"/>
<dbReference type="GO" id="GO:0009396">
    <property type="term" value="P:folic acid-containing compound biosynthetic process"/>
    <property type="evidence" value="ECO:0007669"/>
    <property type="project" value="InterPro"/>
</dbReference>
<dbReference type="NCBIfam" id="TIGR00566">
    <property type="entry name" value="trpG_papA"/>
    <property type="match status" value="1"/>
</dbReference>
<dbReference type="PANTHER" id="PTHR11236">
    <property type="entry name" value="AMINOBENZOATE/ANTHRANILATE SYNTHASE"/>
    <property type="match status" value="1"/>
</dbReference>
<dbReference type="EMBL" id="LGKG01000156">
    <property type="protein sequence ID" value="KPC60761.1"/>
    <property type="molecule type" value="Genomic_DNA"/>
</dbReference>
<feature type="domain" description="Glutamine amidotransferase" evidence="8">
    <location>
        <begin position="4"/>
        <end position="184"/>
    </location>
</feature>
<dbReference type="Pfam" id="PF00425">
    <property type="entry name" value="Chorismate_bind"/>
    <property type="match status" value="1"/>
</dbReference>
<protein>
    <recommendedName>
        <fullName evidence="6">Aminodeoxychorismate synthase</fullName>
        <ecNumber evidence="2">2.6.1.85</ecNumber>
    </recommendedName>
    <alternativeName>
        <fullName evidence="7">4-amino-4-deoxychorismate synthase</fullName>
    </alternativeName>
</protein>
<dbReference type="GO" id="GO:0005737">
    <property type="term" value="C:cytoplasm"/>
    <property type="evidence" value="ECO:0007669"/>
    <property type="project" value="TreeGrafter"/>
</dbReference>
<comment type="catalytic activity">
    <reaction evidence="5">
        <text>chorismate + L-glutamine = 4-amino-4-deoxychorismate + L-glutamate</text>
        <dbReference type="Rhea" id="RHEA:11672"/>
        <dbReference type="ChEBI" id="CHEBI:29748"/>
        <dbReference type="ChEBI" id="CHEBI:29985"/>
        <dbReference type="ChEBI" id="CHEBI:58359"/>
        <dbReference type="ChEBI" id="CHEBI:58406"/>
        <dbReference type="EC" id="2.6.1.85"/>
    </reaction>
    <physiologicalReaction direction="left-to-right" evidence="5">
        <dbReference type="Rhea" id="RHEA:11673"/>
    </physiologicalReaction>
</comment>
<dbReference type="InterPro" id="IPR017926">
    <property type="entry name" value="GATASE"/>
</dbReference>
<dbReference type="AlphaFoldDB" id="A0A0N0GX60"/>
<dbReference type="PATRIC" id="fig|66876.3.peg.6063"/>
<reference evidence="12" key="1">
    <citation type="submission" date="2015-07" db="EMBL/GenBank/DDBJ databases">
        <authorList>
            <person name="Ju K.-S."/>
            <person name="Doroghazi J.R."/>
            <person name="Metcalf W.W."/>
        </authorList>
    </citation>
    <scope>NUCLEOTIDE SEQUENCE [LARGE SCALE GENOMIC DNA]</scope>
    <source>
        <strain evidence="12">NRRL ISP-5002</strain>
    </source>
</reference>
<dbReference type="PRINTS" id="PR00096">
    <property type="entry name" value="GATASE"/>
</dbReference>
<name>A0A0N0GX60_9ACTN</name>
<evidence type="ECO:0000313" key="11">
    <source>
        <dbReference type="EMBL" id="KPC60761.1"/>
    </source>
</evidence>
<dbReference type="CDD" id="cd01743">
    <property type="entry name" value="GATase1_Anthranilate_Synthase"/>
    <property type="match status" value="1"/>
</dbReference>
<dbReference type="InterPro" id="IPR005802">
    <property type="entry name" value="ADC_synth_comp_1"/>
</dbReference>
<dbReference type="InterPro" id="IPR015890">
    <property type="entry name" value="Chorismate_C"/>
</dbReference>
<comment type="caution">
    <text evidence="11">The sequence shown here is derived from an EMBL/GenBank/DDBJ whole genome shotgun (WGS) entry which is preliminary data.</text>
</comment>
<evidence type="ECO:0000259" key="10">
    <source>
        <dbReference type="Pfam" id="PF04715"/>
    </source>
</evidence>
<keyword evidence="4" id="KW-0315">Glutamine amidotransferase</keyword>
<dbReference type="GO" id="GO:0008153">
    <property type="term" value="P:4-aminobenzoate biosynthetic process"/>
    <property type="evidence" value="ECO:0007669"/>
    <property type="project" value="TreeGrafter"/>
</dbReference>
<evidence type="ECO:0000256" key="3">
    <source>
        <dbReference type="ARBA" id="ARBA00022679"/>
    </source>
</evidence>
<evidence type="ECO:0000256" key="4">
    <source>
        <dbReference type="ARBA" id="ARBA00022962"/>
    </source>
</evidence>
<dbReference type="PANTHER" id="PTHR11236:SF18">
    <property type="entry name" value="AMINODEOXYCHORISMATE SYNTHASE"/>
    <property type="match status" value="1"/>
</dbReference>
<evidence type="ECO:0000256" key="6">
    <source>
        <dbReference type="ARBA" id="ARBA00072983"/>
    </source>
</evidence>
<evidence type="ECO:0000313" key="12">
    <source>
        <dbReference type="Proteomes" id="UP000037982"/>
    </source>
</evidence>
<dbReference type="InterPro" id="IPR019999">
    <property type="entry name" value="Anth_synth_I-like"/>
</dbReference>
<keyword evidence="12" id="KW-1185">Reference proteome</keyword>
<accession>A0A0N0GX60</accession>
<dbReference type="PRINTS" id="PR00097">
    <property type="entry name" value="ANTSNTHASEII"/>
</dbReference>
<evidence type="ECO:0000259" key="9">
    <source>
        <dbReference type="Pfam" id="PF00425"/>
    </source>
</evidence>
<dbReference type="Proteomes" id="UP000037982">
    <property type="component" value="Unassembled WGS sequence"/>
</dbReference>
<dbReference type="Pfam" id="PF04715">
    <property type="entry name" value="Anth_synt_I_N"/>
    <property type="match status" value="1"/>
</dbReference>
<evidence type="ECO:0000256" key="7">
    <source>
        <dbReference type="ARBA" id="ARBA00083979"/>
    </source>
</evidence>
<dbReference type="Pfam" id="PF00117">
    <property type="entry name" value="GATase"/>
    <property type="match status" value="1"/>
</dbReference>
<evidence type="ECO:0000256" key="2">
    <source>
        <dbReference type="ARBA" id="ARBA00013139"/>
    </source>
</evidence>
<dbReference type="InterPro" id="IPR005801">
    <property type="entry name" value="ADC_synthase"/>
</dbReference>
<dbReference type="SUPFAM" id="SSF52317">
    <property type="entry name" value="Class I glutamine amidotransferase-like"/>
    <property type="match status" value="1"/>
</dbReference>
<dbReference type="Gene3D" id="3.40.50.880">
    <property type="match status" value="1"/>
</dbReference>
<feature type="domain" description="Anthranilate synthase component I N-terminal" evidence="10">
    <location>
        <begin position="235"/>
        <end position="365"/>
    </location>
</feature>